<dbReference type="KEGG" id="sapp:SAC06_00265"/>
<reference evidence="6" key="1">
    <citation type="submission" date="2023-11" db="EMBL/GenBank/DDBJ databases">
        <title>Scrofimicrobium hongkongense sp. nov., isolated from a patient with peritonitis.</title>
        <authorList>
            <person name="Lao H.Y."/>
            <person name="Wong A.Y.P."/>
            <person name="Ng T.L."/>
            <person name="Wong R.Y.L."/>
            <person name="Yau M.C.Y."/>
            <person name="Lam J.Y.W."/>
            <person name="Siu G.K.H."/>
        </authorList>
    </citation>
    <scope>NUCLEOTIDE SEQUENCE</scope>
    <source>
        <strain evidence="6">R131</strain>
    </source>
</reference>
<dbReference type="EMBL" id="CP138335">
    <property type="protein sequence ID" value="XBW08033.1"/>
    <property type="molecule type" value="Genomic_DNA"/>
</dbReference>
<dbReference type="PROSITE" id="PS51257">
    <property type="entry name" value="PROKAR_LIPOPROTEIN"/>
    <property type="match status" value="1"/>
</dbReference>
<dbReference type="InterPro" id="IPR028082">
    <property type="entry name" value="Peripla_BP_I"/>
</dbReference>
<dbReference type="PANTHER" id="PTHR30036:SF7">
    <property type="entry name" value="ABC TRANSPORTER PERIPLASMIC-BINDING PROTEIN YPHF"/>
    <property type="match status" value="1"/>
</dbReference>
<feature type="domain" description="Periplasmic binding protein" evidence="5">
    <location>
        <begin position="63"/>
        <end position="319"/>
    </location>
</feature>
<dbReference type="InterPro" id="IPR025997">
    <property type="entry name" value="SBP_2_dom"/>
</dbReference>
<dbReference type="AlphaFoldDB" id="A0AAU7V7P9"/>
<keyword evidence="4" id="KW-0732">Signal</keyword>
<dbReference type="Pfam" id="PF13407">
    <property type="entry name" value="Peripla_BP_4"/>
    <property type="match status" value="1"/>
</dbReference>
<name>A0AAU7V7P9_9ACTO</name>
<evidence type="ECO:0000256" key="4">
    <source>
        <dbReference type="SAM" id="SignalP"/>
    </source>
</evidence>
<evidence type="ECO:0000259" key="5">
    <source>
        <dbReference type="Pfam" id="PF13407"/>
    </source>
</evidence>
<feature type="region of interest" description="Disordered" evidence="3">
    <location>
        <begin position="25"/>
        <end position="56"/>
    </location>
</feature>
<evidence type="ECO:0000256" key="1">
    <source>
        <dbReference type="ARBA" id="ARBA00004196"/>
    </source>
</evidence>
<evidence type="ECO:0000313" key="6">
    <source>
        <dbReference type="EMBL" id="XBW08033.1"/>
    </source>
</evidence>
<dbReference type="InterPro" id="IPR050555">
    <property type="entry name" value="Bact_Solute-Bind_Prot2"/>
</dbReference>
<dbReference type="GO" id="GO:0030288">
    <property type="term" value="C:outer membrane-bounded periplasmic space"/>
    <property type="evidence" value="ECO:0007669"/>
    <property type="project" value="TreeGrafter"/>
</dbReference>
<accession>A0AAU7V7P9</accession>
<evidence type="ECO:0000256" key="3">
    <source>
        <dbReference type="SAM" id="MobiDB-lite"/>
    </source>
</evidence>
<comment type="subcellular location">
    <subcellularLocation>
        <location evidence="1">Cell envelope</location>
    </subcellularLocation>
</comment>
<comment type="similarity">
    <text evidence="2">Belongs to the bacterial solute-binding protein 2 family.</text>
</comment>
<dbReference type="RefSeq" id="WP_350258233.1">
    <property type="nucleotide sequence ID" value="NZ_CP138335.1"/>
</dbReference>
<dbReference type="SUPFAM" id="SSF53822">
    <property type="entry name" value="Periplasmic binding protein-like I"/>
    <property type="match status" value="1"/>
</dbReference>
<feature type="chain" id="PRO_5043986344" evidence="4">
    <location>
        <begin position="22"/>
        <end position="371"/>
    </location>
</feature>
<evidence type="ECO:0000256" key="2">
    <source>
        <dbReference type="ARBA" id="ARBA00007639"/>
    </source>
</evidence>
<dbReference type="Gene3D" id="3.40.50.2300">
    <property type="match status" value="2"/>
</dbReference>
<proteinExistence type="inferred from homology"/>
<protein>
    <submittedName>
        <fullName evidence="6">Substrate-binding domain-containing protein</fullName>
    </submittedName>
</protein>
<sequence>MRKLTRTLTAGFALTMAVTVAGCTQSPAEQSAPSSDANNSDQGSVSETTADAPEPFASGGVKIAIVQQSGQGDYFQQYLNGTKQQAEALGIDLSVYDAQGDNSAQASQLDQAIAAGVDGIVVRHGFPDTLCPGVNKAIEQGIPVVIYDVEIQQCAPEAVQTQQSDALMASLVLDRMLEDIGTDTQVGYVNVAGIAPLDRRDVVWRDYTEKNGWEEKFKTGSFTNSSATDTAPMVTAAVQANPDVVAIYAPYDEFTKGTLTGLDQIPGTEDIKVYGADISNADIELMKADGSRWIATGATDPNAIGAAVLRTLVLHMAGQLDGMTVDFPPILVTQEMLRDEDINNMEDLRAAFPELNISDVSSADWIPSVSF</sequence>
<dbReference type="GO" id="GO:0030246">
    <property type="term" value="F:carbohydrate binding"/>
    <property type="evidence" value="ECO:0007669"/>
    <property type="project" value="TreeGrafter"/>
</dbReference>
<organism evidence="6">
    <name type="scientific">Scrofimicrobium appendicitidis</name>
    <dbReference type="NCBI Taxonomy" id="3079930"/>
    <lineage>
        <taxon>Bacteria</taxon>
        <taxon>Bacillati</taxon>
        <taxon>Actinomycetota</taxon>
        <taxon>Actinomycetes</taxon>
        <taxon>Actinomycetales</taxon>
        <taxon>Actinomycetaceae</taxon>
        <taxon>Scrofimicrobium</taxon>
    </lineage>
</organism>
<dbReference type="PANTHER" id="PTHR30036">
    <property type="entry name" value="D-XYLOSE-BINDING PERIPLASMIC PROTEIN"/>
    <property type="match status" value="1"/>
</dbReference>
<feature type="compositionally biased region" description="Polar residues" evidence="3">
    <location>
        <begin position="25"/>
        <end position="49"/>
    </location>
</feature>
<gene>
    <name evidence="6" type="ORF">SAC06_00265</name>
</gene>
<feature type="signal peptide" evidence="4">
    <location>
        <begin position="1"/>
        <end position="21"/>
    </location>
</feature>